<evidence type="ECO:0000313" key="10">
    <source>
        <dbReference type="EMBL" id="SHH94109.1"/>
    </source>
</evidence>
<evidence type="ECO:0000256" key="7">
    <source>
        <dbReference type="SAM" id="Phobius"/>
    </source>
</evidence>
<dbReference type="PROSITE" id="PS50893">
    <property type="entry name" value="ABC_TRANSPORTER_2"/>
    <property type="match status" value="1"/>
</dbReference>
<dbReference type="GO" id="GO:0005524">
    <property type="term" value="F:ATP binding"/>
    <property type="evidence" value="ECO:0007669"/>
    <property type="project" value="UniProtKB-KW"/>
</dbReference>
<feature type="transmembrane region" description="Helical" evidence="7">
    <location>
        <begin position="12"/>
        <end position="34"/>
    </location>
</feature>
<dbReference type="InterPro" id="IPR017871">
    <property type="entry name" value="ABC_transporter-like_CS"/>
</dbReference>
<dbReference type="SMART" id="SM00382">
    <property type="entry name" value="AAA"/>
    <property type="match status" value="1"/>
</dbReference>
<dbReference type="InterPro" id="IPR003439">
    <property type="entry name" value="ABC_transporter-like_ATP-bd"/>
</dbReference>
<feature type="transmembrane region" description="Helical" evidence="7">
    <location>
        <begin position="153"/>
        <end position="171"/>
    </location>
</feature>
<dbReference type="EMBL" id="FQXR01000006">
    <property type="protein sequence ID" value="SHH94109.1"/>
    <property type="molecule type" value="Genomic_DNA"/>
</dbReference>
<proteinExistence type="predicted"/>
<dbReference type="Proteomes" id="UP000184389">
    <property type="component" value="Unassembled WGS sequence"/>
</dbReference>
<keyword evidence="5 7" id="KW-1133">Transmembrane helix</keyword>
<evidence type="ECO:0000256" key="1">
    <source>
        <dbReference type="ARBA" id="ARBA00004651"/>
    </source>
</evidence>
<gene>
    <name evidence="10" type="ORF">SAMN02745180_01443</name>
</gene>
<dbReference type="PROSITE" id="PS00211">
    <property type="entry name" value="ABC_TRANSPORTER_1"/>
    <property type="match status" value="1"/>
</dbReference>
<feature type="transmembrane region" description="Helical" evidence="7">
    <location>
        <begin position="54"/>
        <end position="71"/>
    </location>
</feature>
<feature type="transmembrane region" description="Helical" evidence="7">
    <location>
        <begin position="125"/>
        <end position="147"/>
    </location>
</feature>
<dbReference type="PANTHER" id="PTHR43394">
    <property type="entry name" value="ATP-DEPENDENT PERMEASE MDL1, MITOCHONDRIAL"/>
    <property type="match status" value="1"/>
</dbReference>
<keyword evidence="2 7" id="KW-0812">Transmembrane</keyword>
<sequence>MKKYLFKHKKALFILAMVFTILESIFYTGEAYIFKNILDLVSLDMSMDKFYDTVLISIVYTLVHCVVIYIYRNALSKYSKSVVTEMKEDIFSNIYSYDLKSFSENNTESYVSIMLNDIKMIEKDYILNLFGIVGYMFDISFAIILLFKFDVKIALVAIGFSVLLSIIPKFFSKELARLKKNLSDGMKTFLVKVKEISEGFETIRTYDIEDEAYAQFSVYNDEVENVKYNIGVMDAKIDSALEFFSFLIQYLVLSIVVYFIIKNDLTIGLIGSVGQLMVNICEPMTGFSGRFNRLKTVKPIIDNVIGENQVETEKSGRSIQIDEFRESICFRDVKFSYDGKRNVLDGINICFEKGKKYAIVGESGSGKSTILKLILGDYWCDEGRLTVDGTDIDDLDADSLSQLISVIQQDVFLFDTTIKNNITLFKDYPEEEIEDVIEKTQFKMLIESLEDGLDTYIGESGDKLSGGERQRISIARAMLKDTPILLLDEATSALDNITANEIEEMVLNMDDTTVISVTHRLNEERLKGYDKILVIRDGKIMEEGKFDKLIDEKEYFFELFTLNSAI</sequence>
<evidence type="ECO:0000256" key="6">
    <source>
        <dbReference type="ARBA" id="ARBA00023136"/>
    </source>
</evidence>
<dbReference type="Pfam" id="PF00005">
    <property type="entry name" value="ABC_tran"/>
    <property type="match status" value="1"/>
</dbReference>
<dbReference type="InterPro" id="IPR011527">
    <property type="entry name" value="ABC1_TM_dom"/>
</dbReference>
<protein>
    <submittedName>
        <fullName evidence="10">ABC transporter transmembrane region</fullName>
    </submittedName>
</protein>
<evidence type="ECO:0000256" key="3">
    <source>
        <dbReference type="ARBA" id="ARBA00022741"/>
    </source>
</evidence>
<keyword evidence="6 7" id="KW-0472">Membrane</keyword>
<dbReference type="SUPFAM" id="SSF52540">
    <property type="entry name" value="P-loop containing nucleoside triphosphate hydrolases"/>
    <property type="match status" value="1"/>
</dbReference>
<dbReference type="Gene3D" id="1.20.1560.10">
    <property type="entry name" value="ABC transporter type 1, transmembrane domain"/>
    <property type="match status" value="1"/>
</dbReference>
<feature type="domain" description="ABC transmembrane type-1" evidence="9">
    <location>
        <begin position="14"/>
        <end position="296"/>
    </location>
</feature>
<dbReference type="CDD" id="cd07346">
    <property type="entry name" value="ABC_6TM_exporters"/>
    <property type="match status" value="1"/>
</dbReference>
<name>A0A1M5X2R2_9FIRM</name>
<accession>A0A1M5X2R2</accession>
<dbReference type="RefSeq" id="WP_072744127.1">
    <property type="nucleotide sequence ID" value="NZ_FQXR01000006.1"/>
</dbReference>
<comment type="subcellular location">
    <subcellularLocation>
        <location evidence="1">Cell membrane</location>
        <topology evidence="1">Multi-pass membrane protein</topology>
    </subcellularLocation>
</comment>
<evidence type="ECO:0000256" key="5">
    <source>
        <dbReference type="ARBA" id="ARBA00022989"/>
    </source>
</evidence>
<evidence type="ECO:0000256" key="4">
    <source>
        <dbReference type="ARBA" id="ARBA00022840"/>
    </source>
</evidence>
<evidence type="ECO:0000259" key="9">
    <source>
        <dbReference type="PROSITE" id="PS50929"/>
    </source>
</evidence>
<keyword evidence="4" id="KW-0067">ATP-binding</keyword>
<dbReference type="InterPro" id="IPR039421">
    <property type="entry name" value="Type_1_exporter"/>
</dbReference>
<reference evidence="10 11" key="1">
    <citation type="submission" date="2016-11" db="EMBL/GenBank/DDBJ databases">
        <authorList>
            <person name="Jaros S."/>
            <person name="Januszkiewicz K."/>
            <person name="Wedrychowicz H."/>
        </authorList>
    </citation>
    <scope>NUCLEOTIDE SEQUENCE [LARGE SCALE GENOMIC DNA]</scope>
    <source>
        <strain evidence="10 11">DSM 13106</strain>
    </source>
</reference>
<dbReference type="InterPro" id="IPR003593">
    <property type="entry name" value="AAA+_ATPase"/>
</dbReference>
<dbReference type="AlphaFoldDB" id="A0A1M5X2R2"/>
<organism evidence="10 11">
    <name type="scientific">Sporanaerobacter acetigenes DSM 13106</name>
    <dbReference type="NCBI Taxonomy" id="1123281"/>
    <lineage>
        <taxon>Bacteria</taxon>
        <taxon>Bacillati</taxon>
        <taxon>Bacillota</taxon>
        <taxon>Tissierellia</taxon>
        <taxon>Tissierellales</taxon>
        <taxon>Sporanaerobacteraceae</taxon>
        <taxon>Sporanaerobacter</taxon>
    </lineage>
</organism>
<keyword evidence="3" id="KW-0547">Nucleotide-binding</keyword>
<dbReference type="SUPFAM" id="SSF90123">
    <property type="entry name" value="ABC transporter transmembrane region"/>
    <property type="match status" value="1"/>
</dbReference>
<dbReference type="InterPro" id="IPR036640">
    <property type="entry name" value="ABC1_TM_sf"/>
</dbReference>
<evidence type="ECO:0000259" key="8">
    <source>
        <dbReference type="PROSITE" id="PS50893"/>
    </source>
</evidence>
<dbReference type="InterPro" id="IPR027417">
    <property type="entry name" value="P-loop_NTPase"/>
</dbReference>
<evidence type="ECO:0000313" key="11">
    <source>
        <dbReference type="Proteomes" id="UP000184389"/>
    </source>
</evidence>
<dbReference type="STRING" id="1123281.SAMN02745180_01443"/>
<dbReference type="GO" id="GO:0015421">
    <property type="term" value="F:ABC-type oligopeptide transporter activity"/>
    <property type="evidence" value="ECO:0007669"/>
    <property type="project" value="TreeGrafter"/>
</dbReference>
<dbReference type="Gene3D" id="3.40.50.300">
    <property type="entry name" value="P-loop containing nucleotide triphosphate hydrolases"/>
    <property type="match status" value="1"/>
</dbReference>
<dbReference type="OrthoDB" id="95687at2"/>
<dbReference type="PANTHER" id="PTHR43394:SF1">
    <property type="entry name" value="ATP-BINDING CASSETTE SUB-FAMILY B MEMBER 10, MITOCHONDRIAL"/>
    <property type="match status" value="1"/>
</dbReference>
<dbReference type="GO" id="GO:0005886">
    <property type="term" value="C:plasma membrane"/>
    <property type="evidence" value="ECO:0007669"/>
    <property type="project" value="UniProtKB-SubCell"/>
</dbReference>
<keyword evidence="11" id="KW-1185">Reference proteome</keyword>
<dbReference type="PROSITE" id="PS50929">
    <property type="entry name" value="ABC_TM1F"/>
    <property type="match status" value="1"/>
</dbReference>
<feature type="transmembrane region" description="Helical" evidence="7">
    <location>
        <begin position="243"/>
        <end position="261"/>
    </location>
</feature>
<dbReference type="Pfam" id="PF00664">
    <property type="entry name" value="ABC_membrane"/>
    <property type="match status" value="1"/>
</dbReference>
<dbReference type="GO" id="GO:0016887">
    <property type="term" value="F:ATP hydrolysis activity"/>
    <property type="evidence" value="ECO:0007669"/>
    <property type="project" value="InterPro"/>
</dbReference>
<evidence type="ECO:0000256" key="2">
    <source>
        <dbReference type="ARBA" id="ARBA00022692"/>
    </source>
</evidence>
<feature type="domain" description="ABC transporter" evidence="8">
    <location>
        <begin position="328"/>
        <end position="562"/>
    </location>
</feature>